<evidence type="ECO:0000256" key="1">
    <source>
        <dbReference type="SAM" id="MobiDB-lite"/>
    </source>
</evidence>
<reference evidence="2 3" key="1">
    <citation type="submission" date="2018-05" db="EMBL/GenBank/DDBJ databases">
        <title>Draft genome sequence of Scytalidium lignicola DSM 105466, a ubiquitous saprotrophic fungus.</title>
        <authorList>
            <person name="Buettner E."/>
            <person name="Gebauer A.M."/>
            <person name="Hofrichter M."/>
            <person name="Liers C."/>
            <person name="Kellner H."/>
        </authorList>
    </citation>
    <scope>NUCLEOTIDE SEQUENCE [LARGE SCALE GENOMIC DNA]</scope>
    <source>
        <strain evidence="2 3">DSM 105466</strain>
    </source>
</reference>
<accession>A0A3E2GWR1</accession>
<dbReference type="EMBL" id="NCSJ02000325">
    <property type="protein sequence ID" value="RFU25538.1"/>
    <property type="molecule type" value="Genomic_DNA"/>
</dbReference>
<feature type="compositionally biased region" description="Basic and acidic residues" evidence="1">
    <location>
        <begin position="126"/>
        <end position="135"/>
    </location>
</feature>
<feature type="region of interest" description="Disordered" evidence="1">
    <location>
        <begin position="72"/>
        <end position="99"/>
    </location>
</feature>
<sequence length="135" mass="15121">MASQLALPPPAAPRREPAEPIEPELKLSELLKLTPMAARPLPEADALLRTATTLILSVDRAMDRLLSLLPTAAWPPAQLGPEPRPEPEPEPEPEPDRAEDIAIQQALDEVLEYHRTHRPPNTVKNYEPKQREWKA</sequence>
<proteinExistence type="predicted"/>
<gene>
    <name evidence="2" type="ORF">B7463_g10802</name>
</gene>
<dbReference type="OrthoDB" id="4325529at2759"/>
<feature type="compositionally biased region" description="Basic and acidic residues" evidence="1">
    <location>
        <begin position="13"/>
        <end position="22"/>
    </location>
</feature>
<organism evidence="2 3">
    <name type="scientific">Scytalidium lignicola</name>
    <name type="common">Hyphomycete</name>
    <dbReference type="NCBI Taxonomy" id="5539"/>
    <lineage>
        <taxon>Eukaryota</taxon>
        <taxon>Fungi</taxon>
        <taxon>Dikarya</taxon>
        <taxon>Ascomycota</taxon>
        <taxon>Pezizomycotina</taxon>
        <taxon>Leotiomycetes</taxon>
        <taxon>Leotiomycetes incertae sedis</taxon>
        <taxon>Scytalidium</taxon>
    </lineage>
</organism>
<name>A0A3E2GWR1_SCYLI</name>
<feature type="region of interest" description="Disordered" evidence="1">
    <location>
        <begin position="1"/>
        <end position="22"/>
    </location>
</feature>
<dbReference type="OMA" id="HRPPNTV"/>
<evidence type="ECO:0000313" key="3">
    <source>
        <dbReference type="Proteomes" id="UP000258309"/>
    </source>
</evidence>
<dbReference type="AlphaFoldDB" id="A0A3E2GWR1"/>
<feature type="non-terminal residue" evidence="2">
    <location>
        <position position="135"/>
    </location>
</feature>
<feature type="region of interest" description="Disordered" evidence="1">
    <location>
        <begin position="112"/>
        <end position="135"/>
    </location>
</feature>
<keyword evidence="3" id="KW-1185">Reference proteome</keyword>
<protein>
    <submittedName>
        <fullName evidence="2">Uncharacterized protein</fullName>
    </submittedName>
</protein>
<comment type="caution">
    <text evidence="2">The sequence shown here is derived from an EMBL/GenBank/DDBJ whole genome shotgun (WGS) entry which is preliminary data.</text>
</comment>
<dbReference type="Proteomes" id="UP000258309">
    <property type="component" value="Unassembled WGS sequence"/>
</dbReference>
<feature type="non-terminal residue" evidence="2">
    <location>
        <position position="1"/>
    </location>
</feature>
<evidence type="ECO:0000313" key="2">
    <source>
        <dbReference type="EMBL" id="RFU25538.1"/>
    </source>
</evidence>